<dbReference type="Proteomes" id="UP000625033">
    <property type="component" value="Unassembled WGS sequence"/>
</dbReference>
<proteinExistence type="predicted"/>
<evidence type="ECO:0000256" key="1">
    <source>
        <dbReference type="SAM" id="MobiDB-lite"/>
    </source>
</evidence>
<evidence type="ECO:0000259" key="3">
    <source>
        <dbReference type="Pfam" id="PF19843"/>
    </source>
</evidence>
<feature type="chain" id="PRO_5039400543" description="DUF6318 domain-containing protein" evidence="2">
    <location>
        <begin position="27"/>
        <end position="214"/>
    </location>
</feature>
<dbReference type="Pfam" id="PF19843">
    <property type="entry name" value="DUF6318"/>
    <property type="match status" value="1"/>
</dbReference>
<organism evidence="4 5">
    <name type="scientific">Zhihengliuella flava</name>
    <dbReference type="NCBI Taxonomy" id="1285193"/>
    <lineage>
        <taxon>Bacteria</taxon>
        <taxon>Bacillati</taxon>
        <taxon>Actinomycetota</taxon>
        <taxon>Actinomycetes</taxon>
        <taxon>Micrococcales</taxon>
        <taxon>Micrococcaceae</taxon>
        <taxon>Zhihengliuella</taxon>
    </lineage>
</organism>
<keyword evidence="5" id="KW-1185">Reference proteome</keyword>
<feature type="compositionally biased region" description="Low complexity" evidence="1">
    <location>
        <begin position="34"/>
        <end position="58"/>
    </location>
</feature>
<keyword evidence="2" id="KW-0732">Signal</keyword>
<feature type="signal peptide" evidence="2">
    <location>
        <begin position="1"/>
        <end position="26"/>
    </location>
</feature>
<feature type="domain" description="DUF6318" evidence="3">
    <location>
        <begin position="56"/>
        <end position="207"/>
    </location>
</feature>
<dbReference type="RefSeq" id="WP_196836096.1">
    <property type="nucleotide sequence ID" value="NZ_JADOTZ010000001.1"/>
</dbReference>
<comment type="caution">
    <text evidence="4">The sequence shown here is derived from an EMBL/GenBank/DDBJ whole genome shotgun (WGS) entry which is preliminary data.</text>
</comment>
<reference evidence="4" key="1">
    <citation type="submission" date="2020-11" db="EMBL/GenBank/DDBJ databases">
        <title>Sequencing the genomes of 1000 actinobacteria strains.</title>
        <authorList>
            <person name="Klenk H.-P."/>
        </authorList>
    </citation>
    <scope>NUCLEOTIDE SEQUENCE</scope>
    <source>
        <strain evidence="4">DSM 26152</strain>
    </source>
</reference>
<evidence type="ECO:0000313" key="5">
    <source>
        <dbReference type="Proteomes" id="UP000625033"/>
    </source>
</evidence>
<dbReference type="EMBL" id="JADOTZ010000001">
    <property type="protein sequence ID" value="MBG6084846.1"/>
    <property type="molecule type" value="Genomic_DNA"/>
</dbReference>
<dbReference type="PROSITE" id="PS51257">
    <property type="entry name" value="PROKAR_LIPOPROTEIN"/>
    <property type="match status" value="1"/>
</dbReference>
<evidence type="ECO:0000256" key="2">
    <source>
        <dbReference type="SAM" id="SignalP"/>
    </source>
</evidence>
<evidence type="ECO:0000313" key="4">
    <source>
        <dbReference type="EMBL" id="MBG6084846.1"/>
    </source>
</evidence>
<name>A0A931GJ15_9MICC</name>
<dbReference type="AlphaFoldDB" id="A0A931GJ15"/>
<gene>
    <name evidence="4" type="ORF">IW252_001613</name>
</gene>
<feature type="region of interest" description="Disordered" evidence="1">
    <location>
        <begin position="25"/>
        <end position="78"/>
    </location>
</feature>
<sequence>MQSSPSKRGTLAALGMAALLALSACGGEGTTPEPSSSGASPSASQTTESPSSSEPQEATPEHPARNLTPPEMPEEAKEFTEEGFAAFIEYWFEAQNYGIATGDGSYVEDVSHEECRGCNSALVVIDEVAQGGGEAWIVGGTMRATDVVSKLHGDESQMQRAYLTWRQINGDAYNVDGLMEGGRDVITDAVEPFIFEAYYADGGWTATRIEARES</sequence>
<protein>
    <recommendedName>
        <fullName evidence="3">DUF6318 domain-containing protein</fullName>
    </recommendedName>
</protein>
<dbReference type="InterPro" id="IPR046281">
    <property type="entry name" value="DUF6318"/>
</dbReference>
<accession>A0A931GJ15</accession>